<accession>A0A6C0AGX9</accession>
<dbReference type="EMBL" id="MN740625">
    <property type="protein sequence ID" value="QHS79028.1"/>
    <property type="molecule type" value="Genomic_DNA"/>
</dbReference>
<evidence type="ECO:0000313" key="2">
    <source>
        <dbReference type="EMBL" id="QHS79028.1"/>
    </source>
</evidence>
<sequence>MTEGFRPRCPNVLIQNGNEIWLKNTNLADVPGVNPVVFHSLDEYTEFVSWQKSQGIKCPLLYLQKSYDPQNQIVYKQQDPILLLDASRNDPPYNQNSYPGIDPQNQNIGDVTMLDKYHDIGETEPASKNAMDPNWDGSQ</sequence>
<reference evidence="2" key="1">
    <citation type="journal article" date="2020" name="Nature">
        <title>Giant virus diversity and host interactions through global metagenomics.</title>
        <authorList>
            <person name="Schulz F."/>
            <person name="Roux S."/>
            <person name="Paez-Espino D."/>
            <person name="Jungbluth S."/>
            <person name="Walsh D.A."/>
            <person name="Denef V.J."/>
            <person name="McMahon K.D."/>
            <person name="Konstantinidis K.T."/>
            <person name="Eloe-Fadrosh E.A."/>
            <person name="Kyrpides N.C."/>
            <person name="Woyke T."/>
        </authorList>
    </citation>
    <scope>NUCLEOTIDE SEQUENCE</scope>
    <source>
        <strain evidence="2">GVMAG-S-1035118-87</strain>
    </source>
</reference>
<evidence type="ECO:0000256" key="1">
    <source>
        <dbReference type="SAM" id="MobiDB-lite"/>
    </source>
</evidence>
<dbReference type="AlphaFoldDB" id="A0A6C0AGX9"/>
<organism evidence="2">
    <name type="scientific">viral metagenome</name>
    <dbReference type="NCBI Taxonomy" id="1070528"/>
    <lineage>
        <taxon>unclassified sequences</taxon>
        <taxon>metagenomes</taxon>
        <taxon>organismal metagenomes</taxon>
    </lineage>
</organism>
<feature type="region of interest" description="Disordered" evidence="1">
    <location>
        <begin position="85"/>
        <end position="139"/>
    </location>
</feature>
<name>A0A6C0AGX9_9ZZZZ</name>
<protein>
    <submittedName>
        <fullName evidence="2">Uncharacterized protein</fullName>
    </submittedName>
</protein>
<proteinExistence type="predicted"/>
<feature type="compositionally biased region" description="Polar residues" evidence="1">
    <location>
        <begin position="92"/>
        <end position="109"/>
    </location>
</feature>